<feature type="chain" id="PRO_5002116822" evidence="1">
    <location>
        <begin position="24"/>
        <end position="680"/>
    </location>
</feature>
<reference evidence="2 3" key="1">
    <citation type="journal article" date="2015" name="Genome Announc.">
        <title>Genomes of Geoalkalibacter ferrihydriticus Z-0531T and Geoalkalibacter subterraneus Red1T, Two Haloalkaliphilic Metal-Reducing Deltaproteobacteria.</title>
        <authorList>
            <person name="Badalamenti J.P."/>
            <person name="Krajmalnik-Brown R."/>
            <person name="Torres C.I."/>
            <person name="Bond D.R."/>
        </authorList>
    </citation>
    <scope>NUCLEOTIDE SEQUENCE [LARGE SCALE GENOMIC DNA]</scope>
    <source>
        <strain evidence="2 3">Red1</strain>
    </source>
</reference>
<accession>A0A0B5FG89</accession>
<sequence length="680" mass="75534">MAFYKMCGCLFICVGLLSLVACGGSSSSRHTESATVTGGVVVDPYIVGATFFEDVNDNGLWDEGEQISTPSDERGHFTFDRPVPAGLTIIMHEAGDHQGLPYTGRLARTIMEEDAESVIVSPLTTLVALGLDEQAIVEALTQPPEALPLALGDESRAVIPGFSAAHINADPYGSLHLLDRDSMTDADLAGVRANVYVAVLFDFFYMDAFLVGLTKQEAYNLLTSVGPLRADLIEAVCYVISAEGMERIASTLPENRELPPVTMREVADTAPALFTWWKQEVERREAQDDDLVFLDEFKALVDRAQGAQLGLNYYVMNNIFTSEAVHAAFEAGDLRLENDPGHLYLREDTSLGSTSEVVFNQEMLAGKAFYNGALILFDDEKNGVEMFFSEEDDWFEYVSGDWWVSENGVLSINSQESNFSVQVDLVADWQSHLYMRMWGEIYEGLSGTMALPFVKVREQSAEPAHYIIKDQHSRIDEYFRSLRGGHLWLAVDGDDLTGELAYYPDSSAIIPIDWWIDPYGGLSVDSGEQVDAIYFINDRGRTVMISDVDGELVYDEDTRLLSPLLLQQEQIEGQGFVFSSSYLIQGEEQFEGVHLAIDGSFLLFHPFNEDLTGSWTYDQASGLLTLRPEASGAAEIRMWFVGQGEDEGVETFEVFYEEDDESGTLIESGFETLQLAEMSR</sequence>
<evidence type="ECO:0000313" key="3">
    <source>
        <dbReference type="Proteomes" id="UP000035036"/>
    </source>
</evidence>
<dbReference type="PROSITE" id="PS51257">
    <property type="entry name" value="PROKAR_LIPOPROTEIN"/>
    <property type="match status" value="1"/>
</dbReference>
<dbReference type="Proteomes" id="UP000035036">
    <property type="component" value="Chromosome"/>
</dbReference>
<dbReference type="KEGG" id="gsb:GSUB_12025"/>
<proteinExistence type="predicted"/>
<evidence type="ECO:0000256" key="1">
    <source>
        <dbReference type="SAM" id="SignalP"/>
    </source>
</evidence>
<keyword evidence="1" id="KW-0732">Signal</keyword>
<name>A0A0B5FG89_9BACT</name>
<dbReference type="RefSeq" id="WP_040200988.1">
    <property type="nucleotide sequence ID" value="NZ_CP010311.1"/>
</dbReference>
<dbReference type="STRING" id="483547.GSUB_12025"/>
<dbReference type="OrthoDB" id="9810317at2"/>
<feature type="signal peptide" evidence="1">
    <location>
        <begin position="1"/>
        <end position="23"/>
    </location>
</feature>
<keyword evidence="3" id="KW-1185">Reference proteome</keyword>
<protein>
    <submittedName>
        <fullName evidence="2">Uncharacterized protein</fullName>
    </submittedName>
</protein>
<evidence type="ECO:0000313" key="2">
    <source>
        <dbReference type="EMBL" id="AJF07147.1"/>
    </source>
</evidence>
<dbReference type="AlphaFoldDB" id="A0A0B5FG89"/>
<gene>
    <name evidence="2" type="ORF">GSUB_12025</name>
</gene>
<dbReference type="HOGENOM" id="CLU_404278_0_0_7"/>
<organism evidence="2 3">
    <name type="scientific">Geoalkalibacter subterraneus</name>
    <dbReference type="NCBI Taxonomy" id="483547"/>
    <lineage>
        <taxon>Bacteria</taxon>
        <taxon>Pseudomonadati</taxon>
        <taxon>Thermodesulfobacteriota</taxon>
        <taxon>Desulfuromonadia</taxon>
        <taxon>Desulfuromonadales</taxon>
        <taxon>Geoalkalibacteraceae</taxon>
        <taxon>Geoalkalibacter</taxon>
    </lineage>
</organism>
<dbReference type="SUPFAM" id="SSF117074">
    <property type="entry name" value="Hypothetical protein PA1324"/>
    <property type="match status" value="1"/>
</dbReference>
<dbReference type="EMBL" id="CP010311">
    <property type="protein sequence ID" value="AJF07147.1"/>
    <property type="molecule type" value="Genomic_DNA"/>
</dbReference>